<accession>D6X129</accession>
<gene>
    <name evidence="1" type="primary">GLEAN_04319</name>
    <name evidence="1" type="ORF">TcasGA2_TC004319</name>
</gene>
<reference evidence="1 2" key="1">
    <citation type="journal article" date="2008" name="Nature">
        <title>The genome of the model beetle and pest Tribolium castaneum.</title>
        <authorList>
            <consortium name="Tribolium Genome Sequencing Consortium"/>
            <person name="Richards S."/>
            <person name="Gibbs R.A."/>
            <person name="Weinstock G.M."/>
            <person name="Brown S.J."/>
            <person name="Denell R."/>
            <person name="Beeman R.W."/>
            <person name="Gibbs R."/>
            <person name="Beeman R.W."/>
            <person name="Brown S.J."/>
            <person name="Bucher G."/>
            <person name="Friedrich M."/>
            <person name="Grimmelikhuijzen C.J."/>
            <person name="Klingler M."/>
            <person name="Lorenzen M."/>
            <person name="Richards S."/>
            <person name="Roth S."/>
            <person name="Schroder R."/>
            <person name="Tautz D."/>
            <person name="Zdobnov E.M."/>
            <person name="Muzny D."/>
            <person name="Gibbs R.A."/>
            <person name="Weinstock G.M."/>
            <person name="Attaway T."/>
            <person name="Bell S."/>
            <person name="Buhay C.J."/>
            <person name="Chandrabose M.N."/>
            <person name="Chavez D."/>
            <person name="Clerk-Blankenburg K.P."/>
            <person name="Cree A."/>
            <person name="Dao M."/>
            <person name="Davis C."/>
            <person name="Chacko J."/>
            <person name="Dinh H."/>
            <person name="Dugan-Rocha S."/>
            <person name="Fowler G."/>
            <person name="Garner T.T."/>
            <person name="Garnes J."/>
            <person name="Gnirke A."/>
            <person name="Hawes A."/>
            <person name="Hernandez J."/>
            <person name="Hines S."/>
            <person name="Holder M."/>
            <person name="Hume J."/>
            <person name="Jhangiani S.N."/>
            <person name="Joshi V."/>
            <person name="Khan Z.M."/>
            <person name="Jackson L."/>
            <person name="Kovar C."/>
            <person name="Kowis A."/>
            <person name="Lee S."/>
            <person name="Lewis L.R."/>
            <person name="Margolis J."/>
            <person name="Morgan M."/>
            <person name="Nazareth L.V."/>
            <person name="Nguyen N."/>
            <person name="Okwuonu G."/>
            <person name="Parker D."/>
            <person name="Richards S."/>
            <person name="Ruiz S.J."/>
            <person name="Santibanez J."/>
            <person name="Savard J."/>
            <person name="Scherer S.E."/>
            <person name="Schneider B."/>
            <person name="Sodergren E."/>
            <person name="Tautz D."/>
            <person name="Vattahil S."/>
            <person name="Villasana D."/>
            <person name="White C.S."/>
            <person name="Wright R."/>
            <person name="Park Y."/>
            <person name="Beeman R.W."/>
            <person name="Lord J."/>
            <person name="Oppert B."/>
            <person name="Lorenzen M."/>
            <person name="Brown S."/>
            <person name="Wang L."/>
            <person name="Savard J."/>
            <person name="Tautz D."/>
            <person name="Richards S."/>
            <person name="Weinstock G."/>
            <person name="Gibbs R.A."/>
            <person name="Liu Y."/>
            <person name="Worley K."/>
            <person name="Weinstock G."/>
            <person name="Elsik C.G."/>
            <person name="Reese J.T."/>
            <person name="Elhaik E."/>
            <person name="Landan G."/>
            <person name="Graur D."/>
            <person name="Arensburger P."/>
            <person name="Atkinson P."/>
            <person name="Beeman R.W."/>
            <person name="Beidler J."/>
            <person name="Brown S.J."/>
            <person name="Demuth J.P."/>
            <person name="Drury D.W."/>
            <person name="Du Y.Z."/>
            <person name="Fujiwara H."/>
            <person name="Lorenzen M."/>
            <person name="Maselli V."/>
            <person name="Osanai M."/>
            <person name="Park Y."/>
            <person name="Robertson H.M."/>
            <person name="Tu Z."/>
            <person name="Wang J.J."/>
            <person name="Wang S."/>
            <person name="Richards S."/>
            <person name="Song H."/>
            <person name="Zhang L."/>
            <person name="Sodergren E."/>
            <person name="Werner D."/>
            <person name="Stanke M."/>
            <person name="Morgenstern B."/>
            <person name="Solovyev V."/>
            <person name="Kosarev P."/>
            <person name="Brown G."/>
            <person name="Chen H.C."/>
            <person name="Ermolaeva O."/>
            <person name="Hlavina W."/>
            <person name="Kapustin Y."/>
            <person name="Kiryutin B."/>
            <person name="Kitts P."/>
            <person name="Maglott D."/>
            <person name="Pruitt K."/>
            <person name="Sapojnikov V."/>
            <person name="Souvorov A."/>
            <person name="Mackey A.J."/>
            <person name="Waterhouse R.M."/>
            <person name="Wyder S."/>
            <person name="Zdobnov E.M."/>
            <person name="Zdobnov E.M."/>
            <person name="Wyder S."/>
            <person name="Kriventseva E.V."/>
            <person name="Kadowaki T."/>
            <person name="Bork P."/>
            <person name="Aranda M."/>
            <person name="Bao R."/>
            <person name="Beermann A."/>
            <person name="Berns N."/>
            <person name="Bolognesi R."/>
            <person name="Bonneton F."/>
            <person name="Bopp D."/>
            <person name="Brown S.J."/>
            <person name="Bucher G."/>
            <person name="Butts T."/>
            <person name="Chaumot A."/>
            <person name="Denell R.E."/>
            <person name="Ferrier D.E."/>
            <person name="Friedrich M."/>
            <person name="Gordon C.M."/>
            <person name="Jindra M."/>
            <person name="Klingler M."/>
            <person name="Lan Q."/>
            <person name="Lattorff H.M."/>
            <person name="Laudet V."/>
            <person name="von Levetsow C."/>
            <person name="Liu Z."/>
            <person name="Lutz R."/>
            <person name="Lynch J.A."/>
            <person name="da Fonseca R.N."/>
            <person name="Posnien N."/>
            <person name="Reuter R."/>
            <person name="Roth S."/>
            <person name="Savard J."/>
            <person name="Schinko J.B."/>
            <person name="Schmitt C."/>
            <person name="Schoppmeier M."/>
            <person name="Schroder R."/>
            <person name="Shippy T.D."/>
            <person name="Simonnet F."/>
            <person name="Marques-Souza H."/>
            <person name="Tautz D."/>
            <person name="Tomoyasu Y."/>
            <person name="Trauner J."/>
            <person name="Van der Zee M."/>
            <person name="Vervoort M."/>
            <person name="Wittkopp N."/>
            <person name="Wimmer E.A."/>
            <person name="Yang X."/>
            <person name="Jones A.K."/>
            <person name="Sattelle D.B."/>
            <person name="Ebert P.R."/>
            <person name="Nelson D."/>
            <person name="Scott J.G."/>
            <person name="Beeman R.W."/>
            <person name="Muthukrishnan S."/>
            <person name="Kramer K.J."/>
            <person name="Arakane Y."/>
            <person name="Beeman R.W."/>
            <person name="Zhu Q."/>
            <person name="Hogenkamp D."/>
            <person name="Dixit R."/>
            <person name="Oppert B."/>
            <person name="Jiang H."/>
            <person name="Zou Z."/>
            <person name="Marshall J."/>
            <person name="Elpidina E."/>
            <person name="Vinokurov K."/>
            <person name="Oppert C."/>
            <person name="Zou Z."/>
            <person name="Evans J."/>
            <person name="Lu Z."/>
            <person name="Zhao P."/>
            <person name="Sumathipala N."/>
            <person name="Altincicek B."/>
            <person name="Vilcinskas A."/>
            <person name="Williams M."/>
            <person name="Hultmark D."/>
            <person name="Hetru C."/>
            <person name="Jiang H."/>
            <person name="Grimmelikhuijzen C.J."/>
            <person name="Hauser F."/>
            <person name="Cazzamali G."/>
            <person name="Williamson M."/>
            <person name="Park Y."/>
            <person name="Li B."/>
            <person name="Tanaka Y."/>
            <person name="Predel R."/>
            <person name="Neupert S."/>
            <person name="Schachtner J."/>
            <person name="Verleyen P."/>
            <person name="Raible F."/>
            <person name="Bork P."/>
            <person name="Friedrich M."/>
            <person name="Walden K.K."/>
            <person name="Robertson H.M."/>
            <person name="Angeli S."/>
            <person name="Foret S."/>
            <person name="Bucher G."/>
            <person name="Schuetz S."/>
            <person name="Maleszka R."/>
            <person name="Wimmer E.A."/>
            <person name="Beeman R.W."/>
            <person name="Lorenzen M."/>
            <person name="Tomoyasu Y."/>
            <person name="Miller S.C."/>
            <person name="Grossmann D."/>
            <person name="Bucher G."/>
        </authorList>
    </citation>
    <scope>NUCLEOTIDE SEQUENCE [LARGE SCALE GENOMIC DNA]</scope>
    <source>
        <strain evidence="1 2">Georgia GA2</strain>
    </source>
</reference>
<dbReference type="EMBL" id="KQ971367">
    <property type="protein sequence ID" value="EFA09401.1"/>
    <property type="molecule type" value="Genomic_DNA"/>
</dbReference>
<dbReference type="Proteomes" id="UP000007266">
    <property type="component" value="Linkage group 9"/>
</dbReference>
<organism evidence="1 2">
    <name type="scientific">Tribolium castaneum</name>
    <name type="common">Red flour beetle</name>
    <dbReference type="NCBI Taxonomy" id="7070"/>
    <lineage>
        <taxon>Eukaryota</taxon>
        <taxon>Metazoa</taxon>
        <taxon>Ecdysozoa</taxon>
        <taxon>Arthropoda</taxon>
        <taxon>Hexapoda</taxon>
        <taxon>Insecta</taxon>
        <taxon>Pterygota</taxon>
        <taxon>Neoptera</taxon>
        <taxon>Endopterygota</taxon>
        <taxon>Coleoptera</taxon>
        <taxon>Polyphaga</taxon>
        <taxon>Cucujiformia</taxon>
        <taxon>Tenebrionidae</taxon>
        <taxon>Tenebrionidae incertae sedis</taxon>
        <taxon>Tribolium</taxon>
    </lineage>
</organism>
<dbReference type="InParanoid" id="D6X129"/>
<dbReference type="AlphaFoldDB" id="D6X129"/>
<dbReference type="HOGENOM" id="CLU_2834468_0_0_1"/>
<proteinExistence type="predicted"/>
<keyword evidence="2" id="KW-1185">Reference proteome</keyword>
<evidence type="ECO:0000313" key="1">
    <source>
        <dbReference type="EMBL" id="EFA09401.1"/>
    </source>
</evidence>
<protein>
    <submittedName>
        <fullName evidence="1">Uncharacterized protein</fullName>
    </submittedName>
</protein>
<reference evidence="1 2" key="2">
    <citation type="journal article" date="2010" name="Nucleic Acids Res.">
        <title>BeetleBase in 2010: revisions to provide comprehensive genomic information for Tribolium castaneum.</title>
        <authorList>
            <person name="Kim H.S."/>
            <person name="Murphy T."/>
            <person name="Xia J."/>
            <person name="Caragea D."/>
            <person name="Park Y."/>
            <person name="Beeman R.W."/>
            <person name="Lorenzen M.D."/>
            <person name="Butcher S."/>
            <person name="Manak J.R."/>
            <person name="Brown S.J."/>
        </authorList>
    </citation>
    <scope>GENOME REANNOTATION</scope>
    <source>
        <strain evidence="1 2">Georgia GA2</strain>
    </source>
</reference>
<sequence>MALMMCTILGGSRRRTRRFYKKNDADLDSVQVRKVYAGYETRKIQPDFEFFNYFQDRVAIQALTKV</sequence>
<evidence type="ECO:0000313" key="2">
    <source>
        <dbReference type="Proteomes" id="UP000007266"/>
    </source>
</evidence>
<name>D6X129_TRICA</name>